<dbReference type="STRING" id="1122991.GCA_000613445_02196"/>
<feature type="signal peptide" evidence="1">
    <location>
        <begin position="1"/>
        <end position="23"/>
    </location>
</feature>
<dbReference type="AlphaFoldDB" id="A0A318HZX1"/>
<organism evidence="2 3">
    <name type="scientific">Hoylesella shahii DSM 15611 = JCM 12083</name>
    <dbReference type="NCBI Taxonomy" id="1122991"/>
    <lineage>
        <taxon>Bacteria</taxon>
        <taxon>Pseudomonadati</taxon>
        <taxon>Bacteroidota</taxon>
        <taxon>Bacteroidia</taxon>
        <taxon>Bacteroidales</taxon>
        <taxon>Prevotellaceae</taxon>
        <taxon>Hoylesella</taxon>
    </lineage>
</organism>
<sequence>MKYIKSMMFAIALIMAAPIFFTACQEDAPEINYTMNVSVVNDFTKVVQAINDGFLKNQQAVDSLTKVLDKMNTTQQQKLEAISDILNAVNTTLETKLAAVEAALNAQTLSLEAKMQLLVKAFNAQTLSLEAKLEALKTAINNLPDYSAKLDALTEAINALPNYEDKLAAIQSAIAAMPNYSAKFDALARAINALPNYGTQLTAIQKAIVAMPNYESQFKAIVDALGLLKKEIEKVGPAQSGMSAELAKATTAITNLIATVKTGNEDETKALEAIVKKLEELKEKIGTGKPSGSGNTGGVGEDPDDVYGNNLEFNKIAFGDIIGLIDKMNSKNFEVTKGIILLRTSEGRFAKVEISPARTGYHIASDYDKSRLAISYILYDANGKVKNKNSVHFEARYNKDGTPVTKPEFEVDFDSGNKGGIGSDLRFTVNIRYEHSLLADVIDGVKFKCLNNTKAVTYHKY</sequence>
<name>A0A318HZX1_9BACT</name>
<reference evidence="2 3" key="1">
    <citation type="submission" date="2018-05" db="EMBL/GenBank/DDBJ databases">
        <title>Genomic Encyclopedia of Type Strains, Phase I: the one thousand microbial genomes (KMG-I) project.</title>
        <authorList>
            <person name="Kyrpides N."/>
        </authorList>
    </citation>
    <scope>NUCLEOTIDE SEQUENCE [LARGE SCALE GENOMIC DNA]</scope>
    <source>
        <strain evidence="2 3">DSM 15611</strain>
    </source>
</reference>
<proteinExistence type="predicted"/>
<feature type="chain" id="PRO_5016292507" evidence="1">
    <location>
        <begin position="24"/>
        <end position="461"/>
    </location>
</feature>
<evidence type="ECO:0000256" key="1">
    <source>
        <dbReference type="SAM" id="SignalP"/>
    </source>
</evidence>
<keyword evidence="1" id="KW-0732">Signal</keyword>
<accession>A0A318HZX1</accession>
<comment type="caution">
    <text evidence="2">The sequence shown here is derived from an EMBL/GenBank/DDBJ whole genome shotgun (WGS) entry which is preliminary data.</text>
</comment>
<evidence type="ECO:0000313" key="3">
    <source>
        <dbReference type="Proteomes" id="UP000248314"/>
    </source>
</evidence>
<evidence type="ECO:0000313" key="2">
    <source>
        <dbReference type="EMBL" id="PXX23922.1"/>
    </source>
</evidence>
<dbReference type="PROSITE" id="PS51257">
    <property type="entry name" value="PROKAR_LIPOPROTEIN"/>
    <property type="match status" value="1"/>
</dbReference>
<protein>
    <submittedName>
        <fullName evidence="2">Uncharacterized protein</fullName>
    </submittedName>
</protein>
<dbReference type="EMBL" id="QJJX01000004">
    <property type="protein sequence ID" value="PXX23922.1"/>
    <property type="molecule type" value="Genomic_DNA"/>
</dbReference>
<dbReference type="OrthoDB" id="1048052at2"/>
<keyword evidence="3" id="KW-1185">Reference proteome</keyword>
<gene>
    <name evidence="2" type="ORF">EJ73_00518</name>
</gene>
<dbReference type="RefSeq" id="WP_025815780.1">
    <property type="nucleotide sequence ID" value="NZ_BAIZ01000011.1"/>
</dbReference>
<dbReference type="Proteomes" id="UP000248314">
    <property type="component" value="Unassembled WGS sequence"/>
</dbReference>